<protein>
    <submittedName>
        <fullName evidence="1">Uncharacterized protein</fullName>
    </submittedName>
</protein>
<dbReference type="Proteomes" id="UP000324800">
    <property type="component" value="Unassembled WGS sequence"/>
</dbReference>
<sequence length="219" mass="25482">MISDKKICPLRWFKSWFTDRKPNIPNKVKELRKISRLEKNIQADDLSKAIRAVMQSARISKTYSVTSIRAAAITILQKHNFISVQVDRFTHQSDITPTVTQFYDKNINFETTEVLGKTEEELNNEEYEEHEKTLLEVIEHERFKVEQRIPSPIGVLCPGLQLNQQTIEELTISVGGSLQPGGILTVLRKKYEHLIYPHHIMMFPLLEIWGKRRALKSKQ</sequence>
<organism evidence="1 2">
    <name type="scientific">Streblomastix strix</name>
    <dbReference type="NCBI Taxonomy" id="222440"/>
    <lineage>
        <taxon>Eukaryota</taxon>
        <taxon>Metamonada</taxon>
        <taxon>Preaxostyla</taxon>
        <taxon>Oxymonadida</taxon>
        <taxon>Streblomastigidae</taxon>
        <taxon>Streblomastix</taxon>
    </lineage>
</organism>
<gene>
    <name evidence="1" type="ORF">EZS28_018208</name>
</gene>
<dbReference type="AlphaFoldDB" id="A0A5J4VUC7"/>
<comment type="caution">
    <text evidence="1">The sequence shown here is derived from an EMBL/GenBank/DDBJ whole genome shotgun (WGS) entry which is preliminary data.</text>
</comment>
<evidence type="ECO:0000313" key="2">
    <source>
        <dbReference type="Proteomes" id="UP000324800"/>
    </source>
</evidence>
<proteinExistence type="predicted"/>
<accession>A0A5J4VUC7</accession>
<name>A0A5J4VUC7_9EUKA</name>
<dbReference type="EMBL" id="SNRW01004880">
    <property type="protein sequence ID" value="KAA6386271.1"/>
    <property type="molecule type" value="Genomic_DNA"/>
</dbReference>
<evidence type="ECO:0000313" key="1">
    <source>
        <dbReference type="EMBL" id="KAA6386271.1"/>
    </source>
</evidence>
<reference evidence="1 2" key="1">
    <citation type="submission" date="2019-03" db="EMBL/GenBank/DDBJ databases">
        <title>Single cell metagenomics reveals metabolic interactions within the superorganism composed of flagellate Streblomastix strix and complex community of Bacteroidetes bacteria on its surface.</title>
        <authorList>
            <person name="Treitli S.C."/>
            <person name="Kolisko M."/>
            <person name="Husnik F."/>
            <person name="Keeling P."/>
            <person name="Hampl V."/>
        </authorList>
    </citation>
    <scope>NUCLEOTIDE SEQUENCE [LARGE SCALE GENOMIC DNA]</scope>
    <source>
        <strain evidence="1">ST1C</strain>
    </source>
</reference>